<dbReference type="SUPFAM" id="SSF101447">
    <property type="entry name" value="Formin homology 2 domain (FH2 domain)"/>
    <property type="match status" value="1"/>
</dbReference>
<protein>
    <submittedName>
        <fullName evidence="2">Uncharacterized protein</fullName>
    </submittedName>
</protein>
<comment type="caution">
    <text evidence="2">The sequence shown here is derived from an EMBL/GenBank/DDBJ whole genome shotgun (WGS) entry which is preliminary data.</text>
</comment>
<evidence type="ECO:0000313" key="2">
    <source>
        <dbReference type="EMBL" id="RYN75556.1"/>
    </source>
</evidence>
<accession>A0A4Q4NHY9</accession>
<reference evidence="3" key="1">
    <citation type="journal article" date="2019" name="bioRxiv">
        <title>Genomics, evolutionary history and diagnostics of the Alternaria alternata species group including apple and Asian pear pathotypes.</title>
        <authorList>
            <person name="Armitage A.D."/>
            <person name="Cockerton H.M."/>
            <person name="Sreenivasaprasad S."/>
            <person name="Woodhall J.W."/>
            <person name="Lane C.R."/>
            <person name="Harrison R.J."/>
            <person name="Clarkson J.P."/>
        </authorList>
    </citation>
    <scope>NUCLEOTIDE SEQUENCE [LARGE SCALE GENOMIC DNA]</scope>
    <source>
        <strain evidence="3">FERA 1177</strain>
    </source>
</reference>
<organism evidence="2 3">
    <name type="scientific">Alternaria alternata</name>
    <name type="common">Alternaria rot fungus</name>
    <name type="synonym">Torula alternata</name>
    <dbReference type="NCBI Taxonomy" id="5599"/>
    <lineage>
        <taxon>Eukaryota</taxon>
        <taxon>Fungi</taxon>
        <taxon>Dikarya</taxon>
        <taxon>Ascomycota</taxon>
        <taxon>Pezizomycotina</taxon>
        <taxon>Dothideomycetes</taxon>
        <taxon>Pleosporomycetidae</taxon>
        <taxon>Pleosporales</taxon>
        <taxon>Pleosporineae</taxon>
        <taxon>Pleosporaceae</taxon>
        <taxon>Alternaria</taxon>
        <taxon>Alternaria sect. Alternaria</taxon>
        <taxon>Alternaria alternata complex</taxon>
    </lineage>
</organism>
<dbReference type="EMBL" id="PDXD01000014">
    <property type="protein sequence ID" value="RYN75556.1"/>
    <property type="molecule type" value="Genomic_DNA"/>
</dbReference>
<dbReference type="AlphaFoldDB" id="A0A4Q4NHY9"/>
<gene>
    <name evidence="2" type="ORF">AA0117_g6219</name>
</gene>
<name>A0A4Q4NHY9_ALTAL</name>
<feature type="region of interest" description="Disordered" evidence="1">
    <location>
        <begin position="1"/>
        <end position="37"/>
    </location>
</feature>
<evidence type="ECO:0000313" key="3">
    <source>
        <dbReference type="Proteomes" id="UP000291422"/>
    </source>
</evidence>
<evidence type="ECO:0000256" key="1">
    <source>
        <dbReference type="SAM" id="MobiDB-lite"/>
    </source>
</evidence>
<dbReference type="VEuPathDB" id="FungiDB:CC77DRAFT_1023905"/>
<sequence length="518" mass="57477">MDDAAHDELTRSPASPYAVLNTHARGLPDEKKLHDDVPNNLSRRALELHSGDRDSQHNTAQSRSRVRHLMTNRTHAPQNSRIEVNVPSLPPMSVVEMNVPPPPPPISMAEMNIPPPPPPISFAEINVPPPPPPMNTFPPGGIYPSATPMAQLSAESKKLDREQDSLRDLRDKLIGARFTVAAKRKELRGLHIESGAKDGHAFSLLRQYANEIGADVPPNISRALADAASLRDRLGLLEVDYDEAEDSYNRLEWTYSRREAIFVEQLLKKNLVPSDTLDRSGGAGKARSPQLAHPMTRSVKDYPAISDLTASRDEIGTRSMAELSVFIEEPSLATSHDPNIRGSRPNPPPKSLSDFISVRTKSVEDFSPTHDHLRWMEKMNQIDEWLFDIVDKSPPQKLCLKAIHDFGFTDTETWWEHTKWLMIQEYLTHFHTGDSTEGRSSSVSSVIESRSMGQTLPGVPSAAIPDTVALLGTAESSNHQKVDNTVEIPRNLPADTRREVADIETAQTSRNREAAIPG</sequence>
<dbReference type="Proteomes" id="UP000291422">
    <property type="component" value="Unassembled WGS sequence"/>
</dbReference>
<feature type="compositionally biased region" description="Basic and acidic residues" evidence="1">
    <location>
        <begin position="26"/>
        <end position="37"/>
    </location>
</feature>
<feature type="compositionally biased region" description="Basic and acidic residues" evidence="1">
    <location>
        <begin position="1"/>
        <end position="10"/>
    </location>
</feature>
<proteinExistence type="predicted"/>